<dbReference type="Pfam" id="PF19459">
    <property type="entry name" value="DUF5996"/>
    <property type="match status" value="1"/>
</dbReference>
<dbReference type="InterPro" id="IPR046038">
    <property type="entry name" value="DUF5996"/>
</dbReference>
<evidence type="ECO:0000313" key="2">
    <source>
        <dbReference type="EMBL" id="KKN85570.1"/>
    </source>
</evidence>
<evidence type="ECO:0000256" key="1">
    <source>
        <dbReference type="SAM" id="MobiDB-lite"/>
    </source>
</evidence>
<dbReference type="AlphaFoldDB" id="A0A0F9TX07"/>
<proteinExistence type="predicted"/>
<organism evidence="2">
    <name type="scientific">marine sediment metagenome</name>
    <dbReference type="NCBI Taxonomy" id="412755"/>
    <lineage>
        <taxon>unclassified sequences</taxon>
        <taxon>metagenomes</taxon>
        <taxon>ecological metagenomes</taxon>
    </lineage>
</organism>
<comment type="caution">
    <text evidence="2">The sequence shown here is derived from an EMBL/GenBank/DDBJ whole genome shotgun (WGS) entry which is preliminary data.</text>
</comment>
<reference evidence="2" key="1">
    <citation type="journal article" date="2015" name="Nature">
        <title>Complex archaea that bridge the gap between prokaryotes and eukaryotes.</title>
        <authorList>
            <person name="Spang A."/>
            <person name="Saw J.H."/>
            <person name="Jorgensen S.L."/>
            <person name="Zaremba-Niedzwiedzka K."/>
            <person name="Martijn J."/>
            <person name="Lind A.E."/>
            <person name="van Eijk R."/>
            <person name="Schleper C."/>
            <person name="Guy L."/>
            <person name="Ettema T.J."/>
        </authorList>
    </citation>
    <scope>NUCLEOTIDE SEQUENCE</scope>
</reference>
<accession>A0A0F9TX07</accession>
<protein>
    <submittedName>
        <fullName evidence="2">Uncharacterized protein</fullName>
    </submittedName>
</protein>
<dbReference type="EMBL" id="LAZR01000157">
    <property type="protein sequence ID" value="KKN85570.1"/>
    <property type="molecule type" value="Genomic_DNA"/>
</dbReference>
<name>A0A0F9TX07_9ZZZZ</name>
<feature type="region of interest" description="Disordered" evidence="1">
    <location>
        <begin position="110"/>
        <end position="129"/>
    </location>
</feature>
<gene>
    <name evidence="2" type="ORF">LCGC14_0276980</name>
</gene>
<sequence>MNSDWPVLPFPAWRETCKALHLWSQIVGKYRLAHTPWVNHSWHATLYVTPRGLTTGPIPDPGGVVTLSFDFCDHALVAEAASGSREGFPLQPMSVAAFFDRTKRLVTSVGGEPSIHGRPNELPDEVPFASDTEERPYDRDAVRRFHQALIHVDRVFGRFRTGFVGKVSPVHLFWGALDLAVTRFSGRPAPLHPGGFPNLPDAVTREAYSHEVSSVGFWPGGGGIDKAMFYSYAYPVPDGFADRAVEPVAARFDAKLGEFLLPYESVRTSADPDATLLRFLQSTYAAAADRGGWNRAAMECEFGVPRVPRKIHGPR</sequence>